<dbReference type="Proteomes" id="UP000539953">
    <property type="component" value="Unassembled WGS sequence"/>
</dbReference>
<gene>
    <name evidence="6" type="ORF">HNQ47_001427</name>
</gene>
<keyword evidence="7" id="KW-1185">Reference proteome</keyword>
<dbReference type="EMBL" id="JACHHK010000005">
    <property type="protein sequence ID" value="MBB5183405.1"/>
    <property type="molecule type" value="Genomic_DNA"/>
</dbReference>
<dbReference type="AlphaFoldDB" id="A0A7W8CXE9"/>
<dbReference type="PROSITE" id="PS50931">
    <property type="entry name" value="HTH_LYSR"/>
    <property type="match status" value="1"/>
</dbReference>
<dbReference type="GO" id="GO:0032993">
    <property type="term" value="C:protein-DNA complex"/>
    <property type="evidence" value="ECO:0007669"/>
    <property type="project" value="TreeGrafter"/>
</dbReference>
<dbReference type="PANTHER" id="PTHR30346:SF0">
    <property type="entry name" value="HCA OPERON TRANSCRIPTIONAL ACTIVATOR HCAR"/>
    <property type="match status" value="1"/>
</dbReference>
<proteinExistence type="inferred from homology"/>
<organism evidence="6 7">
    <name type="scientific">Catenisphaera adipataccumulans</name>
    <dbReference type="NCBI Taxonomy" id="700500"/>
    <lineage>
        <taxon>Bacteria</taxon>
        <taxon>Bacillati</taxon>
        <taxon>Bacillota</taxon>
        <taxon>Erysipelotrichia</taxon>
        <taxon>Erysipelotrichales</taxon>
        <taxon>Erysipelotrichaceae</taxon>
        <taxon>Catenisphaera</taxon>
    </lineage>
</organism>
<evidence type="ECO:0000256" key="1">
    <source>
        <dbReference type="ARBA" id="ARBA00009437"/>
    </source>
</evidence>
<evidence type="ECO:0000256" key="2">
    <source>
        <dbReference type="ARBA" id="ARBA00023015"/>
    </source>
</evidence>
<dbReference type="InterPro" id="IPR036388">
    <property type="entry name" value="WH-like_DNA-bd_sf"/>
</dbReference>
<dbReference type="CDD" id="cd05466">
    <property type="entry name" value="PBP2_LTTR_substrate"/>
    <property type="match status" value="1"/>
</dbReference>
<evidence type="ECO:0000313" key="6">
    <source>
        <dbReference type="EMBL" id="MBB5183405.1"/>
    </source>
</evidence>
<dbReference type="InterPro" id="IPR005119">
    <property type="entry name" value="LysR_subst-bd"/>
</dbReference>
<dbReference type="GO" id="GO:0003677">
    <property type="term" value="F:DNA binding"/>
    <property type="evidence" value="ECO:0007669"/>
    <property type="project" value="UniProtKB-KW"/>
</dbReference>
<evidence type="ECO:0000313" key="7">
    <source>
        <dbReference type="Proteomes" id="UP000539953"/>
    </source>
</evidence>
<dbReference type="GO" id="GO:0003700">
    <property type="term" value="F:DNA-binding transcription factor activity"/>
    <property type="evidence" value="ECO:0007669"/>
    <property type="project" value="InterPro"/>
</dbReference>
<evidence type="ECO:0000256" key="3">
    <source>
        <dbReference type="ARBA" id="ARBA00023125"/>
    </source>
</evidence>
<dbReference type="InterPro" id="IPR036390">
    <property type="entry name" value="WH_DNA-bd_sf"/>
</dbReference>
<dbReference type="Gene3D" id="3.40.190.290">
    <property type="match status" value="1"/>
</dbReference>
<dbReference type="PANTHER" id="PTHR30346">
    <property type="entry name" value="TRANSCRIPTIONAL DUAL REGULATOR HCAR-RELATED"/>
    <property type="match status" value="1"/>
</dbReference>
<dbReference type="InterPro" id="IPR000847">
    <property type="entry name" value="LysR_HTH_N"/>
</dbReference>
<comment type="similarity">
    <text evidence="1">Belongs to the LysR transcriptional regulatory family.</text>
</comment>
<accession>A0A7W8CXE9</accession>
<reference evidence="6 7" key="1">
    <citation type="submission" date="2020-08" db="EMBL/GenBank/DDBJ databases">
        <title>Genomic Encyclopedia of Type Strains, Phase IV (KMG-IV): sequencing the most valuable type-strain genomes for metagenomic binning, comparative biology and taxonomic classification.</title>
        <authorList>
            <person name="Goeker M."/>
        </authorList>
    </citation>
    <scope>NUCLEOTIDE SEQUENCE [LARGE SCALE GENOMIC DNA]</scope>
    <source>
        <strain evidence="6 7">DSM 25799</strain>
    </source>
</reference>
<protein>
    <submittedName>
        <fullName evidence="6">DNA-binding transcriptional LysR family regulator</fullName>
    </submittedName>
</protein>
<keyword evidence="3 6" id="KW-0238">DNA-binding</keyword>
<dbReference type="FunFam" id="1.10.10.10:FF:000001">
    <property type="entry name" value="LysR family transcriptional regulator"/>
    <property type="match status" value="1"/>
</dbReference>
<evidence type="ECO:0000256" key="4">
    <source>
        <dbReference type="ARBA" id="ARBA00023163"/>
    </source>
</evidence>
<comment type="caution">
    <text evidence="6">The sequence shown here is derived from an EMBL/GenBank/DDBJ whole genome shotgun (WGS) entry which is preliminary data.</text>
</comment>
<sequence length="302" mass="34818">MYNQQLETFIAVAEAGSFSKAGEKLYITSTAVIKQINILEERLQVKLFSRSNKGVALTKAGESFYKDTKYILQYMDDSVRRARQTMHREETVIRIGTSPMTPAQVLLDLWPSLHKECPSLQFQLVPFENTPENAKEILEHLGDHIDMVAGIFDEDLLKQRKCQGLILRREPICLAVSLNHPLSANNRLTMQDLYGQSMMLIRPGAFHEVDLLREELRKQYPKIDLKEFSFYNTEIFNQCEKGESLLMAVKNWENVHPLLKIIPVEWDHSIPFGLLYSAHPSDTVQKCINSIKKIYNLKVHAR</sequence>
<evidence type="ECO:0000259" key="5">
    <source>
        <dbReference type="PROSITE" id="PS50931"/>
    </source>
</evidence>
<dbReference type="Pfam" id="PF03466">
    <property type="entry name" value="LysR_substrate"/>
    <property type="match status" value="1"/>
</dbReference>
<keyword evidence="2" id="KW-0805">Transcription regulation</keyword>
<name>A0A7W8CXE9_9FIRM</name>
<dbReference type="SUPFAM" id="SSF53850">
    <property type="entry name" value="Periplasmic binding protein-like II"/>
    <property type="match status" value="1"/>
</dbReference>
<dbReference type="Gene3D" id="1.10.10.10">
    <property type="entry name" value="Winged helix-like DNA-binding domain superfamily/Winged helix DNA-binding domain"/>
    <property type="match status" value="1"/>
</dbReference>
<keyword evidence="4" id="KW-0804">Transcription</keyword>
<dbReference type="SUPFAM" id="SSF46785">
    <property type="entry name" value="Winged helix' DNA-binding domain"/>
    <property type="match status" value="1"/>
</dbReference>
<dbReference type="Pfam" id="PF00126">
    <property type="entry name" value="HTH_1"/>
    <property type="match status" value="1"/>
</dbReference>
<dbReference type="RefSeq" id="WP_183328697.1">
    <property type="nucleotide sequence ID" value="NZ_JACHHK010000005.1"/>
</dbReference>
<feature type="domain" description="HTH lysR-type" evidence="5">
    <location>
        <begin position="1"/>
        <end position="58"/>
    </location>
</feature>